<evidence type="ECO:0000313" key="2">
    <source>
        <dbReference type="EMBL" id="QND62005.1"/>
    </source>
</evidence>
<dbReference type="AlphaFoldDB" id="A0A7G6T5H3"/>
<gene>
    <name evidence="2" type="ORF">HB778_38410</name>
</gene>
<organism evidence="2 3">
    <name type="scientific">Mesorhizobium huakuii</name>
    <dbReference type="NCBI Taxonomy" id="28104"/>
    <lineage>
        <taxon>Bacteria</taxon>
        <taxon>Pseudomonadati</taxon>
        <taxon>Pseudomonadota</taxon>
        <taxon>Alphaproteobacteria</taxon>
        <taxon>Hyphomicrobiales</taxon>
        <taxon>Phyllobacteriaceae</taxon>
        <taxon>Mesorhizobium</taxon>
    </lineage>
</organism>
<reference evidence="3" key="1">
    <citation type="journal article" date="2020" name="Mol. Plant Microbe">
        <title>Rhizobial microsymbionts of the narrowly endemic Oxytropis species growing in Kamchatka are characterized by significant genetic diversity and possess a set of genes that are associated with T3SS and T6SS secretion systems and can affect the development of symbiosis.</title>
        <authorList>
            <person name="Safronova V."/>
            <person name="Guro P."/>
            <person name="Sazanova A."/>
            <person name="Kuznetsova I."/>
            <person name="Belimov A."/>
            <person name="Yakubov V."/>
            <person name="Chirak E."/>
            <person name="Afonin A."/>
            <person name="Gogolev Y."/>
            <person name="Andronov E."/>
            <person name="Tikhonovich I."/>
        </authorList>
    </citation>
    <scope>NUCLEOTIDE SEQUENCE [LARGE SCALE GENOMIC DNA]</scope>
    <source>
        <strain evidence="3">583</strain>
        <plasmid evidence="3">p_1</plasmid>
    </source>
</reference>
<dbReference type="Proteomes" id="UP000515465">
    <property type="component" value="Plasmid p_1"/>
</dbReference>
<dbReference type="RefSeq" id="WP_183465753.1">
    <property type="nucleotide sequence ID" value="NZ_CP050299.1"/>
</dbReference>
<keyword evidence="2" id="KW-0614">Plasmid</keyword>
<name>A0A7G6T5H3_9HYPH</name>
<protein>
    <submittedName>
        <fullName evidence="2">Uncharacterized protein</fullName>
    </submittedName>
</protein>
<sequence length="141" mass="15984">MRQQKRPFVVEIKQKRGLVKRPQSIWGGIDLATISSEVAEAKTEDAIAEATPQPIFPGEDVRSEPMLAIGEAESDVKHVITPDAALPEPPTVEEAPVPEASNAPGGDRQTRRKKRWQDDVPLPRGERWKRRLPWVLRQRRR</sequence>
<feature type="region of interest" description="Disordered" evidence="1">
    <location>
        <begin position="81"/>
        <end position="122"/>
    </location>
</feature>
<evidence type="ECO:0000256" key="1">
    <source>
        <dbReference type="SAM" id="MobiDB-lite"/>
    </source>
</evidence>
<proteinExistence type="predicted"/>
<dbReference type="EMBL" id="CP050299">
    <property type="protein sequence ID" value="QND62005.1"/>
    <property type="molecule type" value="Genomic_DNA"/>
</dbReference>
<evidence type="ECO:0000313" key="3">
    <source>
        <dbReference type="Proteomes" id="UP000515465"/>
    </source>
</evidence>
<accession>A0A7G6T5H3</accession>
<geneLocation type="plasmid" evidence="2 3">
    <name>p_1</name>
</geneLocation>